<protein>
    <submittedName>
        <fullName evidence="1">Putative alpha/beta superfamily hydrolase</fullName>
    </submittedName>
</protein>
<dbReference type="Pfam" id="PF00756">
    <property type="entry name" value="Esterase"/>
    <property type="match status" value="1"/>
</dbReference>
<dbReference type="Gene3D" id="3.40.50.1820">
    <property type="entry name" value="alpha/beta hydrolase"/>
    <property type="match status" value="1"/>
</dbReference>
<organism evidence="1 2">
    <name type="scientific">Longibaculum muris</name>
    <dbReference type="NCBI Taxonomy" id="1796628"/>
    <lineage>
        <taxon>Bacteria</taxon>
        <taxon>Bacillati</taxon>
        <taxon>Bacillota</taxon>
        <taxon>Erysipelotrichia</taxon>
        <taxon>Erysipelotrichales</taxon>
        <taxon>Coprobacillaceae</taxon>
        <taxon>Longibaculum</taxon>
    </lineage>
</organism>
<dbReference type="PANTHER" id="PTHR48098:SF6">
    <property type="entry name" value="FERRI-BACILLIBACTIN ESTERASE BESA"/>
    <property type="match status" value="1"/>
</dbReference>
<dbReference type="SUPFAM" id="SSF53474">
    <property type="entry name" value="alpha/beta-Hydrolases"/>
    <property type="match status" value="1"/>
</dbReference>
<comment type="caution">
    <text evidence="1">The sequence shown here is derived from an EMBL/GenBank/DDBJ whole genome shotgun (WGS) entry which is preliminary data.</text>
</comment>
<evidence type="ECO:0000313" key="2">
    <source>
        <dbReference type="Proteomes" id="UP000295515"/>
    </source>
</evidence>
<gene>
    <name evidence="1" type="ORF">EDD60_102185</name>
</gene>
<evidence type="ECO:0000313" key="1">
    <source>
        <dbReference type="EMBL" id="TCW02220.1"/>
    </source>
</evidence>
<dbReference type="AlphaFoldDB" id="A0A4R3Z9W6"/>
<keyword evidence="1" id="KW-0378">Hydrolase</keyword>
<dbReference type="EMBL" id="SMCQ01000002">
    <property type="protein sequence ID" value="TCW02220.1"/>
    <property type="molecule type" value="Genomic_DNA"/>
</dbReference>
<dbReference type="InterPro" id="IPR000801">
    <property type="entry name" value="Esterase-like"/>
</dbReference>
<reference evidence="1 2" key="1">
    <citation type="submission" date="2019-03" db="EMBL/GenBank/DDBJ databases">
        <title>Genomic Encyclopedia of Type Strains, Phase IV (KMG-IV): sequencing the most valuable type-strain genomes for metagenomic binning, comparative biology and taxonomic classification.</title>
        <authorList>
            <person name="Goeker M."/>
        </authorList>
    </citation>
    <scope>NUCLEOTIDE SEQUENCE [LARGE SCALE GENOMIC DNA]</scope>
    <source>
        <strain evidence="1 2">DSM 29487</strain>
    </source>
</reference>
<dbReference type="Proteomes" id="UP000295515">
    <property type="component" value="Unassembled WGS sequence"/>
</dbReference>
<accession>A0A4R3Z9W6</accession>
<dbReference type="PANTHER" id="PTHR48098">
    <property type="entry name" value="ENTEROCHELIN ESTERASE-RELATED"/>
    <property type="match status" value="1"/>
</dbReference>
<dbReference type="GO" id="GO:0016787">
    <property type="term" value="F:hydrolase activity"/>
    <property type="evidence" value="ECO:0007669"/>
    <property type="project" value="UniProtKB-KW"/>
</dbReference>
<name>A0A4R3Z9W6_9FIRM</name>
<sequence>MMIEKFDVDTPFGKKRRLHIYLPNDYYESNEEYPVMYMYDGHNLYDDRDATYGKSWGLADFLNNYDKKFIVVGIECSHDGYERLDEYCPYTLKNTFLGPRNGYGNKYMEWVVYQLKPMIDQKYRTIPFRECTGIAGSSMGGLMAYYTIMKFNQYFSKAACLSPSLALCHNELFNDFQNIKISPDTRVYFSFGTKETKSVDSIIKNLQEFHEDLLKRQASSYINIVLDGEHNEATWEKQNQIYFDYLWK</sequence>
<dbReference type="InterPro" id="IPR050583">
    <property type="entry name" value="Mycobacterial_A85_antigen"/>
</dbReference>
<keyword evidence="2" id="KW-1185">Reference proteome</keyword>
<dbReference type="InterPro" id="IPR029058">
    <property type="entry name" value="AB_hydrolase_fold"/>
</dbReference>
<proteinExistence type="predicted"/>